<organism evidence="7 8">
    <name type="scientific">Methylorubrum zatmanii</name>
    <dbReference type="NCBI Taxonomy" id="29429"/>
    <lineage>
        <taxon>Bacteria</taxon>
        <taxon>Pseudomonadati</taxon>
        <taxon>Pseudomonadota</taxon>
        <taxon>Alphaproteobacteria</taxon>
        <taxon>Hyphomicrobiales</taxon>
        <taxon>Methylobacteriaceae</taxon>
        <taxon>Methylorubrum</taxon>
    </lineage>
</organism>
<dbReference type="SUPFAM" id="SSF52096">
    <property type="entry name" value="ClpP/crotonase"/>
    <property type="match status" value="1"/>
</dbReference>
<evidence type="ECO:0000256" key="1">
    <source>
        <dbReference type="ARBA" id="ARBA00005254"/>
    </source>
</evidence>
<evidence type="ECO:0000313" key="7">
    <source>
        <dbReference type="EMBL" id="MFC6391981.1"/>
    </source>
</evidence>
<evidence type="ECO:0000256" key="3">
    <source>
        <dbReference type="ARBA" id="ARBA00022946"/>
    </source>
</evidence>
<evidence type="ECO:0000256" key="4">
    <source>
        <dbReference type="ARBA" id="ARBA00023098"/>
    </source>
</evidence>
<dbReference type="InterPro" id="IPR052377">
    <property type="entry name" value="Mitochondrial_ECH-domain"/>
</dbReference>
<evidence type="ECO:0000313" key="8">
    <source>
        <dbReference type="Proteomes" id="UP001596237"/>
    </source>
</evidence>
<reference evidence="8" key="1">
    <citation type="journal article" date="2019" name="Int. J. Syst. Evol. Microbiol.">
        <title>The Global Catalogue of Microorganisms (GCM) 10K type strain sequencing project: providing services to taxonomists for standard genome sequencing and annotation.</title>
        <authorList>
            <consortium name="The Broad Institute Genomics Platform"/>
            <consortium name="The Broad Institute Genome Sequencing Center for Infectious Disease"/>
            <person name="Wu L."/>
            <person name="Ma J."/>
        </authorList>
    </citation>
    <scope>NUCLEOTIDE SEQUENCE [LARGE SCALE GENOMIC DNA]</scope>
    <source>
        <strain evidence="8">CCUG 36916</strain>
    </source>
</reference>
<dbReference type="Gene3D" id="1.10.12.10">
    <property type="entry name" value="Lyase 2-enoyl-coa Hydratase, Chain A, domain 2"/>
    <property type="match status" value="1"/>
</dbReference>
<dbReference type="GO" id="GO:0004300">
    <property type="term" value="F:enoyl-CoA hydratase activity"/>
    <property type="evidence" value="ECO:0007669"/>
    <property type="project" value="UniProtKB-EC"/>
</dbReference>
<evidence type="ECO:0000256" key="6">
    <source>
        <dbReference type="ARBA" id="ARBA00040545"/>
    </source>
</evidence>
<sequence>MRGSPVSVPDRHSLLLREDRDGVATLTLNRPKARNALSFALLNALRDALAALGEDESVRAVVLAGAGPAFCAGHDLKEMTGYRAESDRGAAKFEELFGLCSGVMMAIPALPQPVIAAVEGVATAAGCQLVASCDLAVAGAEARFATPGVQIGLFCSTPMVALSRNLSRKAAMRMLLTAEMADAQEARRLGLVNDVVEAGGALAAAQALAAGIAGRSAYTVRVGKRTFYEQLEMPLAEAYAQAGRVMTQNMLARAAEEGIDAFLNRKAR</sequence>
<dbReference type="NCBIfam" id="NF006008">
    <property type="entry name" value="PRK08139.1"/>
    <property type="match status" value="1"/>
</dbReference>
<keyword evidence="4" id="KW-0443">Lipid metabolism</keyword>
<keyword evidence="8" id="KW-1185">Reference proteome</keyword>
<keyword evidence="2" id="KW-0276">Fatty acid metabolism</keyword>
<dbReference type="CDD" id="cd06558">
    <property type="entry name" value="crotonase-like"/>
    <property type="match status" value="1"/>
</dbReference>
<protein>
    <recommendedName>
        <fullName evidence="6">Enoyl-CoA hydratase domain-containing protein 3, mitochondrial</fullName>
    </recommendedName>
</protein>
<evidence type="ECO:0000256" key="2">
    <source>
        <dbReference type="ARBA" id="ARBA00022832"/>
    </source>
</evidence>
<dbReference type="PANTHER" id="PTHR43602:SF1">
    <property type="entry name" value="ENOYL-COA HYDRATASE DOMAIN-CONTAINING PROTEIN 3, MITOCHONDRIAL"/>
    <property type="match status" value="1"/>
</dbReference>
<comment type="similarity">
    <text evidence="1">Belongs to the enoyl-CoA hydratase/isomerase family.</text>
</comment>
<dbReference type="Gene3D" id="3.90.226.10">
    <property type="entry name" value="2-enoyl-CoA Hydratase, Chain A, domain 1"/>
    <property type="match status" value="1"/>
</dbReference>
<comment type="function">
    <text evidence="5">May play a role in fatty acid biosynthesis and insulin sensitivity.</text>
</comment>
<dbReference type="InterPro" id="IPR014748">
    <property type="entry name" value="Enoyl-CoA_hydra_C"/>
</dbReference>
<keyword evidence="7" id="KW-0456">Lyase</keyword>
<dbReference type="PANTHER" id="PTHR43602">
    <property type="match status" value="1"/>
</dbReference>
<accession>A0ABW1WU14</accession>
<proteinExistence type="inferred from homology"/>
<comment type="caution">
    <text evidence="7">The sequence shown here is derived from an EMBL/GenBank/DDBJ whole genome shotgun (WGS) entry which is preliminary data.</text>
</comment>
<dbReference type="Pfam" id="PF00378">
    <property type="entry name" value="ECH_1"/>
    <property type="match status" value="1"/>
</dbReference>
<keyword evidence="3" id="KW-0809">Transit peptide</keyword>
<dbReference type="EMBL" id="JBHSTT010000086">
    <property type="protein sequence ID" value="MFC6391981.1"/>
    <property type="molecule type" value="Genomic_DNA"/>
</dbReference>
<name>A0ABW1WU14_9HYPH</name>
<dbReference type="InterPro" id="IPR029045">
    <property type="entry name" value="ClpP/crotonase-like_dom_sf"/>
</dbReference>
<dbReference type="Proteomes" id="UP001596237">
    <property type="component" value="Unassembled WGS sequence"/>
</dbReference>
<dbReference type="InterPro" id="IPR001753">
    <property type="entry name" value="Enoyl-CoA_hydra/iso"/>
</dbReference>
<dbReference type="RefSeq" id="WP_192282477.1">
    <property type="nucleotide sequence ID" value="NZ_JBHSTT010000086.1"/>
</dbReference>
<evidence type="ECO:0000256" key="5">
    <source>
        <dbReference type="ARBA" id="ARBA00037410"/>
    </source>
</evidence>
<gene>
    <name evidence="7" type="ORF">ACFQDP_21975</name>
</gene>